<name>A0AA52EDA9_9PROT</name>
<dbReference type="CDD" id="cd05153">
    <property type="entry name" value="HomoserineK_II"/>
    <property type="match status" value="1"/>
</dbReference>
<keyword evidence="6 8" id="KW-0067">ATP-binding</keyword>
<dbReference type="InterPro" id="IPR011009">
    <property type="entry name" value="Kinase-like_dom_sf"/>
</dbReference>
<evidence type="ECO:0000256" key="7">
    <source>
        <dbReference type="ARBA" id="ARBA00038240"/>
    </source>
</evidence>
<keyword evidence="4 8" id="KW-0547">Nucleotide-binding</keyword>
<dbReference type="GO" id="GO:0005524">
    <property type="term" value="F:ATP binding"/>
    <property type="evidence" value="ECO:0007669"/>
    <property type="project" value="UniProtKB-KW"/>
</dbReference>
<dbReference type="HAMAP" id="MF_00301">
    <property type="entry name" value="Homoser_kinase_2"/>
    <property type="match status" value="1"/>
</dbReference>
<gene>
    <name evidence="8 11" type="primary">thrB</name>
    <name evidence="11" type="ORF">QGN29_14050</name>
</gene>
<dbReference type="SUPFAM" id="SSF56112">
    <property type="entry name" value="Protein kinase-like (PK-like)"/>
    <property type="match status" value="1"/>
</dbReference>
<keyword evidence="2 8" id="KW-0808">Transferase</keyword>
<comment type="similarity">
    <text evidence="7 8">Belongs to the pseudomonas-type ThrB family.</text>
</comment>
<dbReference type="Gene3D" id="3.90.1200.10">
    <property type="match status" value="1"/>
</dbReference>
<evidence type="ECO:0000256" key="8">
    <source>
        <dbReference type="HAMAP-Rule" id="MF_00301"/>
    </source>
</evidence>
<dbReference type="EMBL" id="CP123872">
    <property type="protein sequence ID" value="WND02671.1"/>
    <property type="molecule type" value="Genomic_DNA"/>
</dbReference>
<dbReference type="Pfam" id="PF01636">
    <property type="entry name" value="APH"/>
    <property type="match status" value="1"/>
</dbReference>
<dbReference type="InterPro" id="IPR005280">
    <property type="entry name" value="Homoserine_kinase_II"/>
</dbReference>
<dbReference type="KEGG" id="tmk:QGN29_14050"/>
<sequence length="317" mass="35652">MAVYTQISDTLLKEYLSAYDVGEATSFKGIAEGIENSNYLLQTTTEKFILTIYEKRADPENLPYYLTLMKSLAEQGIKSPLPIEDRKGLALKTLKGKPCCMISFLNGVSSDFPNDRQSYNCGKVMAEMHKALSDFPETVENTLSVSGWLELFKGRAEQADALHPGAGAFIANQLAYLQDQWPSTLPRGTIHADLFPDNVLFSGDEVSGVIDFYFACTDIWAYDLAISLTAWCFDSENCFLPENATAMIAGYQSVRPLETEEKDNLVLLCQGASMRFYLTRLFDWYVDTTDALVKKKNPQVYLERLQHFTREGLSYGK</sequence>
<dbReference type="EC" id="2.7.1.39" evidence="8 9"/>
<proteinExistence type="inferred from homology"/>
<keyword evidence="5 8" id="KW-0418">Kinase</keyword>
<dbReference type="GO" id="GO:0004413">
    <property type="term" value="F:homoserine kinase activity"/>
    <property type="evidence" value="ECO:0007669"/>
    <property type="project" value="UniProtKB-UniRule"/>
</dbReference>
<dbReference type="RefSeq" id="WP_310798507.1">
    <property type="nucleotide sequence ID" value="NZ_CP123872.1"/>
</dbReference>
<dbReference type="NCBIfam" id="NF003558">
    <property type="entry name" value="PRK05231.1"/>
    <property type="match status" value="1"/>
</dbReference>
<evidence type="ECO:0000313" key="12">
    <source>
        <dbReference type="Proteomes" id="UP001268683"/>
    </source>
</evidence>
<feature type="domain" description="Aminoglycoside phosphotransferase" evidence="10">
    <location>
        <begin position="27"/>
        <end position="257"/>
    </location>
</feature>
<keyword evidence="12" id="KW-1185">Reference proteome</keyword>
<dbReference type="NCBIfam" id="TIGR00938">
    <property type="entry name" value="thrB_alt"/>
    <property type="match status" value="1"/>
</dbReference>
<evidence type="ECO:0000256" key="1">
    <source>
        <dbReference type="ARBA" id="ARBA00022605"/>
    </source>
</evidence>
<evidence type="ECO:0000256" key="4">
    <source>
        <dbReference type="ARBA" id="ARBA00022741"/>
    </source>
</evidence>
<comment type="pathway">
    <text evidence="8">Amino-acid biosynthesis; L-threonine biosynthesis; L-threonine from L-aspartate: step 4/5.</text>
</comment>
<evidence type="ECO:0000313" key="11">
    <source>
        <dbReference type="EMBL" id="WND02671.1"/>
    </source>
</evidence>
<dbReference type="PANTHER" id="PTHR21064">
    <property type="entry name" value="AMINOGLYCOSIDE PHOSPHOTRANSFERASE DOMAIN-CONTAINING PROTEIN-RELATED"/>
    <property type="match status" value="1"/>
</dbReference>
<accession>A0AA52EDA9</accession>
<dbReference type="AlphaFoldDB" id="A0AA52EDA9"/>
<protein>
    <recommendedName>
        <fullName evidence="8 9">Homoserine kinase</fullName>
        <shortName evidence="8">HK</shortName>
        <shortName evidence="8">HSK</shortName>
        <ecNumber evidence="8 9">2.7.1.39</ecNumber>
    </recommendedName>
</protein>
<evidence type="ECO:0000256" key="3">
    <source>
        <dbReference type="ARBA" id="ARBA00022697"/>
    </source>
</evidence>
<dbReference type="PANTHER" id="PTHR21064:SF6">
    <property type="entry name" value="AMINOGLYCOSIDE PHOSPHOTRANSFERASE DOMAIN-CONTAINING PROTEIN"/>
    <property type="match status" value="1"/>
</dbReference>
<evidence type="ECO:0000256" key="6">
    <source>
        <dbReference type="ARBA" id="ARBA00022840"/>
    </source>
</evidence>
<reference evidence="11" key="1">
    <citation type="submission" date="2023-04" db="EMBL/GenBank/DDBJ databases">
        <title>Complete genome sequence of Temperatibacter marinus.</title>
        <authorList>
            <person name="Rong J.-C."/>
            <person name="Yi M.-L."/>
            <person name="Zhao Q."/>
        </authorList>
    </citation>
    <scope>NUCLEOTIDE SEQUENCE</scope>
    <source>
        <strain evidence="11">NBRC 110045</strain>
    </source>
</reference>
<dbReference type="InterPro" id="IPR002575">
    <property type="entry name" value="Aminoglycoside_PTrfase"/>
</dbReference>
<dbReference type="GO" id="GO:0009088">
    <property type="term" value="P:threonine biosynthetic process"/>
    <property type="evidence" value="ECO:0007669"/>
    <property type="project" value="UniProtKB-UniRule"/>
</dbReference>
<keyword evidence="3 8" id="KW-0791">Threonine biosynthesis</keyword>
<evidence type="ECO:0000256" key="5">
    <source>
        <dbReference type="ARBA" id="ARBA00022777"/>
    </source>
</evidence>
<evidence type="ECO:0000256" key="9">
    <source>
        <dbReference type="NCBIfam" id="TIGR00938"/>
    </source>
</evidence>
<comment type="catalytic activity">
    <reaction evidence="8">
        <text>L-homoserine + ATP = O-phospho-L-homoserine + ADP + H(+)</text>
        <dbReference type="Rhea" id="RHEA:13985"/>
        <dbReference type="ChEBI" id="CHEBI:15378"/>
        <dbReference type="ChEBI" id="CHEBI:30616"/>
        <dbReference type="ChEBI" id="CHEBI:57476"/>
        <dbReference type="ChEBI" id="CHEBI:57590"/>
        <dbReference type="ChEBI" id="CHEBI:456216"/>
        <dbReference type="EC" id="2.7.1.39"/>
    </reaction>
</comment>
<evidence type="ECO:0000259" key="10">
    <source>
        <dbReference type="Pfam" id="PF01636"/>
    </source>
</evidence>
<dbReference type="Proteomes" id="UP001268683">
    <property type="component" value="Chromosome"/>
</dbReference>
<evidence type="ECO:0000256" key="2">
    <source>
        <dbReference type="ARBA" id="ARBA00022679"/>
    </source>
</evidence>
<dbReference type="Gene3D" id="3.30.200.20">
    <property type="entry name" value="Phosphorylase Kinase, domain 1"/>
    <property type="match status" value="1"/>
</dbReference>
<keyword evidence="1 8" id="KW-0028">Amino-acid biosynthesis</keyword>
<dbReference type="InterPro" id="IPR050249">
    <property type="entry name" value="Pseudomonas-type_ThrB"/>
</dbReference>
<organism evidence="11 12">
    <name type="scientific">Temperatibacter marinus</name>
    <dbReference type="NCBI Taxonomy" id="1456591"/>
    <lineage>
        <taxon>Bacteria</taxon>
        <taxon>Pseudomonadati</taxon>
        <taxon>Pseudomonadota</taxon>
        <taxon>Alphaproteobacteria</taxon>
        <taxon>Kordiimonadales</taxon>
        <taxon>Temperatibacteraceae</taxon>
        <taxon>Temperatibacter</taxon>
    </lineage>
</organism>